<dbReference type="PANTHER" id="PTHR10359">
    <property type="entry name" value="A/G-SPECIFIC ADENINE GLYCOSYLASE/ENDONUCLEASE III"/>
    <property type="match status" value="1"/>
</dbReference>
<comment type="cofactor">
    <cofactor evidence="1">
        <name>[4Fe-4S] cluster</name>
        <dbReference type="ChEBI" id="CHEBI:49883"/>
    </cofactor>
</comment>
<accession>O66559</accession>
<dbReference type="eggNOG" id="COG2231">
    <property type="taxonomic scope" value="Bacteria"/>
</dbReference>
<evidence type="ECO:0000256" key="8">
    <source>
        <dbReference type="ARBA" id="ARBA00023014"/>
    </source>
</evidence>
<dbReference type="InterPro" id="IPR000445">
    <property type="entry name" value="HhH_motif"/>
</dbReference>
<keyword evidence="6" id="KW-0378">Hydrolase</keyword>
<protein>
    <submittedName>
        <fullName evidence="13">Endonuclease III</fullName>
    </submittedName>
</protein>
<dbReference type="InterPro" id="IPR003265">
    <property type="entry name" value="HhH-GPD_domain"/>
</dbReference>
<dbReference type="PATRIC" id="fig|224324.8.peg.149"/>
<evidence type="ECO:0000256" key="1">
    <source>
        <dbReference type="ARBA" id="ARBA00001966"/>
    </source>
</evidence>
<evidence type="ECO:0000256" key="2">
    <source>
        <dbReference type="ARBA" id="ARBA00008343"/>
    </source>
</evidence>
<dbReference type="GO" id="GO:0019104">
    <property type="term" value="F:DNA N-glycosylase activity"/>
    <property type="evidence" value="ECO:0007669"/>
    <property type="project" value="UniProtKB-ARBA"/>
</dbReference>
<feature type="domain" description="Helix-hairpin-helix DNA-binding motif class 1" evidence="11">
    <location>
        <begin position="121"/>
        <end position="140"/>
    </location>
</feature>
<keyword evidence="4" id="KW-0479">Metal-binding</keyword>
<dbReference type="Pfam" id="PF00633">
    <property type="entry name" value="HHH"/>
    <property type="match status" value="1"/>
</dbReference>
<sequence>MSGIGKRELIELYDKLLQFYGKQNWWPVDLEYHKTHGSDPREEVIIGAILTQNTSWKNVEKALENLKREKALNLKAIKEIPTEKLMELIKPAGFYRQKSLYLKEFANKFPSISHLKNVKREDLLKVKGIGKETADAILLYALDRLEFVVDAYTKRLLERLWNIKGSYEEIKRLFEKNLPKDLEIYREFHALIDIHAKEFCKKKPLCEECPLREKCIKSCF</sequence>
<dbReference type="InterPro" id="IPR003583">
    <property type="entry name" value="Hlx-hairpin-Hlx_DNA-bd_motif"/>
</dbReference>
<evidence type="ECO:0000256" key="9">
    <source>
        <dbReference type="ARBA" id="ARBA00023204"/>
    </source>
</evidence>
<reference evidence="13 14" key="1">
    <citation type="journal article" date="1998" name="Nature">
        <title>The complete genome of the hyperthermophilic bacterium Aquifex aeolicus.</title>
        <authorList>
            <person name="Deckert G."/>
            <person name="Warren P.V."/>
            <person name="Gaasterland T."/>
            <person name="Young W.G."/>
            <person name="Lenox A.L."/>
            <person name="Graham D.E."/>
            <person name="Overbeek R."/>
            <person name="Snead M.A."/>
            <person name="Keller M."/>
            <person name="Aujay M."/>
            <person name="Huber R."/>
            <person name="Feldman R.A."/>
            <person name="Short J.M."/>
            <person name="Olson G.J."/>
            <person name="Swanson R.V."/>
        </authorList>
    </citation>
    <scope>NUCLEOTIDE SEQUENCE [LARGE SCALE GENOMIC DNA]</scope>
    <source>
        <strain evidence="13 14">VF5</strain>
    </source>
</reference>
<dbReference type="CDD" id="cd00056">
    <property type="entry name" value="ENDO3c"/>
    <property type="match status" value="1"/>
</dbReference>
<dbReference type="Gene3D" id="1.10.1670.10">
    <property type="entry name" value="Helix-hairpin-Helix base-excision DNA repair enzymes (C-terminal)"/>
    <property type="match status" value="1"/>
</dbReference>
<dbReference type="RefSeq" id="WP_010880057.1">
    <property type="nucleotide sequence ID" value="NC_000918.1"/>
</dbReference>
<evidence type="ECO:0000256" key="3">
    <source>
        <dbReference type="ARBA" id="ARBA00022485"/>
    </source>
</evidence>
<dbReference type="GO" id="GO:0006284">
    <property type="term" value="P:base-excision repair"/>
    <property type="evidence" value="ECO:0007669"/>
    <property type="project" value="InterPro"/>
</dbReference>
<dbReference type="SMART" id="SM00278">
    <property type="entry name" value="HhH1"/>
    <property type="match status" value="1"/>
</dbReference>
<evidence type="ECO:0000313" key="13">
    <source>
        <dbReference type="EMBL" id="AAC06526.1"/>
    </source>
</evidence>
<dbReference type="InterPro" id="IPR023170">
    <property type="entry name" value="HhH_base_excis_C"/>
</dbReference>
<dbReference type="GO" id="GO:0004519">
    <property type="term" value="F:endonuclease activity"/>
    <property type="evidence" value="ECO:0007669"/>
    <property type="project" value="UniProtKB-KW"/>
</dbReference>
<keyword evidence="10" id="KW-0326">Glycosidase</keyword>
<evidence type="ECO:0000259" key="11">
    <source>
        <dbReference type="SMART" id="SM00278"/>
    </source>
</evidence>
<dbReference type="SUPFAM" id="SSF48150">
    <property type="entry name" value="DNA-glycosylase"/>
    <property type="match status" value="1"/>
</dbReference>
<comment type="similarity">
    <text evidence="2">Belongs to the Nth/MutY family.</text>
</comment>
<dbReference type="AlphaFoldDB" id="O66559"/>
<dbReference type="STRING" id="224324.aq_172"/>
<keyword evidence="13" id="KW-0540">Nuclease</keyword>
<dbReference type="Proteomes" id="UP000000798">
    <property type="component" value="Chromosome"/>
</dbReference>
<organism evidence="13 14">
    <name type="scientific">Aquifex aeolicus (strain VF5)</name>
    <dbReference type="NCBI Taxonomy" id="224324"/>
    <lineage>
        <taxon>Bacteria</taxon>
        <taxon>Pseudomonadati</taxon>
        <taxon>Aquificota</taxon>
        <taxon>Aquificia</taxon>
        <taxon>Aquificales</taxon>
        <taxon>Aquificaceae</taxon>
        <taxon>Aquifex</taxon>
    </lineage>
</organism>
<keyword evidence="5" id="KW-0227">DNA damage</keyword>
<dbReference type="SMART" id="SM00525">
    <property type="entry name" value="FES"/>
    <property type="match status" value="1"/>
</dbReference>
<evidence type="ECO:0000259" key="12">
    <source>
        <dbReference type="SMART" id="SM00478"/>
    </source>
</evidence>
<evidence type="ECO:0000313" key="14">
    <source>
        <dbReference type="Proteomes" id="UP000000798"/>
    </source>
</evidence>
<dbReference type="InParanoid" id="O66559"/>
<dbReference type="InterPro" id="IPR003651">
    <property type="entry name" value="Endonuclease3_FeS-loop_motif"/>
</dbReference>
<evidence type="ECO:0000256" key="7">
    <source>
        <dbReference type="ARBA" id="ARBA00023004"/>
    </source>
</evidence>
<dbReference type="PIRSF" id="PIRSF001435">
    <property type="entry name" value="Nth"/>
    <property type="match status" value="1"/>
</dbReference>
<dbReference type="GO" id="GO:0003677">
    <property type="term" value="F:DNA binding"/>
    <property type="evidence" value="ECO:0007669"/>
    <property type="project" value="InterPro"/>
</dbReference>
<keyword evidence="9" id="KW-0234">DNA repair</keyword>
<dbReference type="HOGENOM" id="CLU_012862_6_0_0"/>
<dbReference type="Pfam" id="PF00730">
    <property type="entry name" value="HhH-GPD"/>
    <property type="match status" value="1"/>
</dbReference>
<evidence type="ECO:0000256" key="10">
    <source>
        <dbReference type="ARBA" id="ARBA00023295"/>
    </source>
</evidence>
<gene>
    <name evidence="13" type="primary">mutY2</name>
    <name evidence="13" type="ordered locus">aq_172</name>
</gene>
<proteinExistence type="inferred from homology"/>
<dbReference type="PANTHER" id="PTHR10359:SF19">
    <property type="entry name" value="DNA REPAIR GLYCOSYLASE MJ1434-RELATED"/>
    <property type="match status" value="1"/>
</dbReference>
<evidence type="ECO:0000256" key="5">
    <source>
        <dbReference type="ARBA" id="ARBA00022763"/>
    </source>
</evidence>
<keyword evidence="7" id="KW-0408">Iron</keyword>
<keyword evidence="3" id="KW-0004">4Fe-4S</keyword>
<dbReference type="GO" id="GO:0051539">
    <property type="term" value="F:4 iron, 4 sulfur cluster binding"/>
    <property type="evidence" value="ECO:0007669"/>
    <property type="project" value="UniProtKB-KW"/>
</dbReference>
<evidence type="ECO:0000256" key="4">
    <source>
        <dbReference type="ARBA" id="ARBA00022723"/>
    </source>
</evidence>
<evidence type="ECO:0000256" key="6">
    <source>
        <dbReference type="ARBA" id="ARBA00022801"/>
    </source>
</evidence>
<name>O66559_AQUAE</name>
<keyword evidence="13" id="KW-0255">Endonuclease</keyword>
<keyword evidence="14" id="KW-1185">Reference proteome</keyword>
<dbReference type="OrthoDB" id="9802365at2"/>
<dbReference type="GO" id="GO:0046872">
    <property type="term" value="F:metal ion binding"/>
    <property type="evidence" value="ECO:0007669"/>
    <property type="project" value="UniProtKB-KW"/>
</dbReference>
<dbReference type="SMART" id="SM00478">
    <property type="entry name" value="ENDO3c"/>
    <property type="match status" value="1"/>
</dbReference>
<dbReference type="EnsemblBacteria" id="AAC06526">
    <property type="protein sequence ID" value="AAC06526"/>
    <property type="gene ID" value="aq_172"/>
</dbReference>
<dbReference type="EMBL" id="AE000657">
    <property type="protein sequence ID" value="AAC06526.1"/>
    <property type="molecule type" value="Genomic_DNA"/>
</dbReference>
<dbReference type="KEGG" id="aae:aq_172"/>
<keyword evidence="8" id="KW-0411">Iron-sulfur</keyword>
<dbReference type="InterPro" id="IPR011257">
    <property type="entry name" value="DNA_glycosylase"/>
</dbReference>
<dbReference type="Gene3D" id="1.10.340.30">
    <property type="entry name" value="Hypothetical protein, domain 2"/>
    <property type="match status" value="1"/>
</dbReference>
<dbReference type="PIR" id="D70316">
    <property type="entry name" value="D70316"/>
</dbReference>
<feature type="domain" description="HhH-GPD" evidence="12">
    <location>
        <begin position="50"/>
        <end position="198"/>
    </location>
</feature>